<gene>
    <name evidence="3" type="ORF">SAMN05216529_11439</name>
</gene>
<protein>
    <submittedName>
        <fullName evidence="3">Adhesin</fullName>
    </submittedName>
</protein>
<evidence type="ECO:0000313" key="3">
    <source>
        <dbReference type="EMBL" id="SUQ15590.1"/>
    </source>
</evidence>
<evidence type="ECO:0000313" key="4">
    <source>
        <dbReference type="Proteomes" id="UP000254051"/>
    </source>
</evidence>
<keyword evidence="1" id="KW-0812">Transmembrane</keyword>
<dbReference type="Proteomes" id="UP000254051">
    <property type="component" value="Unassembled WGS sequence"/>
</dbReference>
<proteinExistence type="predicted"/>
<organism evidence="3 4">
    <name type="scientific">Faecalicatena contorta</name>
    <dbReference type="NCBI Taxonomy" id="39482"/>
    <lineage>
        <taxon>Bacteria</taxon>
        <taxon>Bacillati</taxon>
        <taxon>Bacillota</taxon>
        <taxon>Clostridia</taxon>
        <taxon>Lachnospirales</taxon>
        <taxon>Lachnospiraceae</taxon>
        <taxon>Faecalicatena</taxon>
    </lineage>
</organism>
<keyword evidence="4" id="KW-1185">Reference proteome</keyword>
<feature type="domain" description="DUF4097" evidence="2">
    <location>
        <begin position="45"/>
        <end position="262"/>
    </location>
</feature>
<accession>A0A315ZSE9</accession>
<evidence type="ECO:0000256" key="1">
    <source>
        <dbReference type="SAM" id="Phobius"/>
    </source>
</evidence>
<keyword evidence="1" id="KW-0472">Membrane</keyword>
<dbReference type="InterPro" id="IPR025164">
    <property type="entry name" value="Toastrack_DUF4097"/>
</dbReference>
<keyword evidence="1" id="KW-1133">Transmembrane helix</keyword>
<dbReference type="Pfam" id="PF13349">
    <property type="entry name" value="DUF4097"/>
    <property type="match status" value="1"/>
</dbReference>
<dbReference type="AlphaFoldDB" id="A0A315ZSE9"/>
<dbReference type="EMBL" id="UHJJ01000014">
    <property type="protein sequence ID" value="SUQ15590.1"/>
    <property type="molecule type" value="Genomic_DNA"/>
</dbReference>
<reference evidence="4" key="1">
    <citation type="submission" date="2017-07" db="EMBL/GenBank/DDBJ databases">
        <authorList>
            <person name="Varghese N."/>
            <person name="Submissions S."/>
        </authorList>
    </citation>
    <scope>NUCLEOTIDE SEQUENCE [LARGE SCALE GENOMIC DNA]</scope>
    <source>
        <strain evidence="4">NLAE-zl-C134</strain>
    </source>
</reference>
<name>A0A315ZSE9_9FIRM</name>
<feature type="transmembrane region" description="Helical" evidence="1">
    <location>
        <begin position="14"/>
        <end position="36"/>
    </location>
</feature>
<sequence>MENKITRNKKIKNIMIIFAIILIGITSTLFVSNIFFKKNQSYNYKDINSYNIDVENAEISIVTEKGIENKTEIKIYMSGIGNYESILVIEKDGILSISQNSKVNLIPNIGGSVKVELINTYVDENRINNFTIHTKSGAVKAQGINSELIDIDTHSGKVHLSEIISDKLTVKTQSGEIAVDNIYTQYFENTSQSGKCTVSFNENITQLSAVSKSSSGDVSYIFTNDIDLNLSWKARNVTSEIESDENSLNKLYFESESGNIKIIRP</sequence>
<evidence type="ECO:0000259" key="2">
    <source>
        <dbReference type="Pfam" id="PF13349"/>
    </source>
</evidence>
<dbReference type="RefSeq" id="WP_181392894.1">
    <property type="nucleotide sequence ID" value="NZ_QGDS01000014.1"/>
</dbReference>